<sequence>MKKFIIVFSLLLLVINPLNGAGFFETLLEGEDAQRVKNGKLKSCPQMTLLEMAEGFM</sequence>
<reference evidence="1" key="1">
    <citation type="submission" date="2018-05" db="EMBL/GenBank/DDBJ databases">
        <authorList>
            <person name="Lanie J.A."/>
            <person name="Ng W.-L."/>
            <person name="Kazmierczak K.M."/>
            <person name="Andrzejewski T.M."/>
            <person name="Davidsen T.M."/>
            <person name="Wayne K.J."/>
            <person name="Tettelin H."/>
            <person name="Glass J.I."/>
            <person name="Rusch D."/>
            <person name="Podicherti R."/>
            <person name="Tsui H.-C.T."/>
            <person name="Winkler M.E."/>
        </authorList>
    </citation>
    <scope>NUCLEOTIDE SEQUENCE</scope>
</reference>
<accession>A0A382MNY1</accession>
<dbReference type="EMBL" id="UINC01094780">
    <property type="protein sequence ID" value="SVC50310.1"/>
    <property type="molecule type" value="Genomic_DNA"/>
</dbReference>
<name>A0A382MNY1_9ZZZZ</name>
<organism evidence="1">
    <name type="scientific">marine metagenome</name>
    <dbReference type="NCBI Taxonomy" id="408172"/>
    <lineage>
        <taxon>unclassified sequences</taxon>
        <taxon>metagenomes</taxon>
        <taxon>ecological metagenomes</taxon>
    </lineage>
</organism>
<proteinExistence type="predicted"/>
<evidence type="ECO:0000313" key="1">
    <source>
        <dbReference type="EMBL" id="SVC50310.1"/>
    </source>
</evidence>
<dbReference type="AlphaFoldDB" id="A0A382MNY1"/>
<protein>
    <submittedName>
        <fullName evidence="1">Uncharacterized protein</fullName>
    </submittedName>
</protein>
<feature type="non-terminal residue" evidence="1">
    <location>
        <position position="57"/>
    </location>
</feature>
<gene>
    <name evidence="1" type="ORF">METZ01_LOCUS303164</name>
</gene>